<reference evidence="2" key="1">
    <citation type="journal article" date="2014" name="Genome Announc.">
        <title>Draft Genome Sequences of Three Alkaliphilic Bacillus Strains, Bacillus wakoensis JCM 9140T, Bacillus akibai JCM 9157T, and Bacillus hemicellulosilyticus JCM 9152T.</title>
        <authorList>
            <person name="Yuki M."/>
            <person name="Oshima K."/>
            <person name="Suda W."/>
            <person name="Oshida Y."/>
            <person name="Kitamura K."/>
            <person name="Iida T."/>
            <person name="Hattori M."/>
            <person name="Ohkuma M."/>
        </authorList>
    </citation>
    <scope>NUCLEOTIDE SEQUENCE [LARGE SCALE GENOMIC DNA]</scope>
    <source>
        <strain evidence="2">JCM 9140</strain>
    </source>
</reference>
<comment type="caution">
    <text evidence="2">The sequence shown here is derived from an EMBL/GenBank/DDBJ whole genome shotgun (WGS) entry which is preliminary data.</text>
</comment>
<feature type="transmembrane region" description="Helical" evidence="1">
    <location>
        <begin position="62"/>
        <end position="82"/>
    </location>
</feature>
<keyword evidence="1" id="KW-1133">Transmembrane helix</keyword>
<feature type="transmembrane region" description="Helical" evidence="1">
    <location>
        <begin position="219"/>
        <end position="240"/>
    </location>
</feature>
<gene>
    <name evidence="2" type="ORF">JCM9140_936</name>
</gene>
<feature type="transmembrane region" description="Helical" evidence="1">
    <location>
        <begin position="152"/>
        <end position="173"/>
    </location>
</feature>
<feature type="transmembrane region" description="Helical" evidence="1">
    <location>
        <begin position="103"/>
        <end position="132"/>
    </location>
</feature>
<proteinExistence type="predicted"/>
<evidence type="ECO:0000256" key="1">
    <source>
        <dbReference type="SAM" id="Phobius"/>
    </source>
</evidence>
<dbReference type="STRING" id="1236970.JCM9140_936"/>
<accession>W4Q0S9</accession>
<keyword evidence="1" id="KW-0812">Transmembrane</keyword>
<evidence type="ECO:0000313" key="3">
    <source>
        <dbReference type="Proteomes" id="UP000018890"/>
    </source>
</evidence>
<feature type="transmembrane region" description="Helical" evidence="1">
    <location>
        <begin position="20"/>
        <end position="42"/>
    </location>
</feature>
<name>W4Q0S9_9BACI</name>
<keyword evidence="1" id="KW-0472">Membrane</keyword>
<keyword evidence="3" id="KW-1185">Reference proteome</keyword>
<dbReference type="Proteomes" id="UP000018890">
    <property type="component" value="Unassembled WGS sequence"/>
</dbReference>
<protein>
    <submittedName>
        <fullName evidence="2">Uncharacterized protein</fullName>
    </submittedName>
</protein>
<organism evidence="2 3">
    <name type="scientific">Halalkalibacter wakoensis JCM 9140</name>
    <dbReference type="NCBI Taxonomy" id="1236970"/>
    <lineage>
        <taxon>Bacteria</taxon>
        <taxon>Bacillati</taxon>
        <taxon>Bacillota</taxon>
        <taxon>Bacilli</taxon>
        <taxon>Bacillales</taxon>
        <taxon>Bacillaceae</taxon>
        <taxon>Halalkalibacter</taxon>
    </lineage>
</organism>
<feature type="transmembrane region" description="Helical" evidence="1">
    <location>
        <begin position="182"/>
        <end position="199"/>
    </location>
</feature>
<dbReference type="AlphaFoldDB" id="W4Q0S9"/>
<evidence type="ECO:0000313" key="2">
    <source>
        <dbReference type="EMBL" id="GAE24969.1"/>
    </source>
</evidence>
<dbReference type="EMBL" id="BAUT01000005">
    <property type="protein sequence ID" value="GAE24969.1"/>
    <property type="molecule type" value="Genomic_DNA"/>
</dbReference>
<sequence>MSLSEISFSTTVKRLYFYKLKANVGIFSSLVLLQIMAILFSLNGTGQMGTGGMGFSVSVNYYSANLVIGFTMLWAFIQSIMLTTKSFRYDDFTFVTNRVTSNIANIAFLVTVSFVGAVLALLTSPLLKVVAYYFLNHEVLLETSAFYSPTEFMIGVGATSLYVLLFSALGYLVGTFVQISKIFSVILPAVFFATLFLEAREGAGNLLASIISALFTESSFALFFIKVGGSVLLFFFLATIMSNRLEVKQ</sequence>
<dbReference type="RefSeq" id="WP_034742708.1">
    <property type="nucleotide sequence ID" value="NZ_BAUT01000005.1"/>
</dbReference>